<dbReference type="Pfam" id="PF01381">
    <property type="entry name" value="HTH_3"/>
    <property type="match status" value="1"/>
</dbReference>
<evidence type="ECO:0000313" key="5">
    <source>
        <dbReference type="Proteomes" id="UP000031546"/>
    </source>
</evidence>
<evidence type="ECO:0000313" key="6">
    <source>
        <dbReference type="Proteomes" id="UP000527860"/>
    </source>
</evidence>
<evidence type="ECO:0000313" key="4">
    <source>
        <dbReference type="EMBL" id="MDB0581349.1"/>
    </source>
</evidence>
<evidence type="ECO:0000313" key="3">
    <source>
        <dbReference type="EMBL" id="KIH70043.1"/>
    </source>
</evidence>
<dbReference type="Gene3D" id="1.10.260.40">
    <property type="entry name" value="lambda repressor-like DNA-binding domains"/>
    <property type="match status" value="1"/>
</dbReference>
<dbReference type="SMART" id="SM00530">
    <property type="entry name" value="HTH_XRE"/>
    <property type="match status" value="1"/>
</dbReference>
<dbReference type="Proteomes" id="UP000527860">
    <property type="component" value="Unassembled WGS sequence"/>
</dbReference>
<dbReference type="EMBL" id="JABEVU030000001">
    <property type="protein sequence ID" value="MDB0581349.1"/>
    <property type="molecule type" value="Genomic_DNA"/>
</dbReference>
<proteinExistence type="predicted"/>
<reference evidence="3 5" key="1">
    <citation type="submission" date="2015-01" db="EMBL/GenBank/DDBJ databases">
        <title>Genome sequences of high lactate-tolerant strain Salinicoccus roseus W12 with industrial interest.</title>
        <authorList>
            <person name="Wang H."/>
            <person name="Yu B."/>
        </authorList>
    </citation>
    <scope>NUCLEOTIDE SEQUENCE [LARGE SCALE GENOMIC DNA]</scope>
    <source>
        <strain evidence="3 5">W12</strain>
    </source>
</reference>
<dbReference type="STRING" id="45670.SN16_11105"/>
<feature type="coiled-coil region" evidence="1">
    <location>
        <begin position="83"/>
        <end position="110"/>
    </location>
</feature>
<dbReference type="AlphaFoldDB" id="A0A0C2DJ90"/>
<gene>
    <name evidence="4" type="ORF">F7P68_0012520</name>
    <name evidence="3" type="ORF">SN16_11105</name>
</gene>
<dbReference type="Proteomes" id="UP000031546">
    <property type="component" value="Unassembled WGS sequence"/>
</dbReference>
<name>A0A0C2DJ90_9STAP</name>
<sequence length="120" mass="14047">MNTFQRIRFLAEREGLSIAQLERKLNLSNGSISRWKSAAPSSKGLVAVADYFDVSVDYLLGRELKKEEKTFIDNKINPDSAFFRSLLNEYELENEEAEEIKDELEDYLKIRAERLKKKRK</sequence>
<dbReference type="InterPro" id="IPR010982">
    <property type="entry name" value="Lambda_DNA-bd_dom_sf"/>
</dbReference>
<reference evidence="4 6" key="4">
    <citation type="submission" date="2022-12" db="EMBL/GenBank/DDBJ databases">
        <title>Genome analysis and biological profiling of marine Salinicoccus roseus MOSEL-ME25.</title>
        <authorList>
            <person name="Mirza F.T."/>
            <person name="Xie Y."/>
            <person name="Shinwari Z.K."/>
        </authorList>
    </citation>
    <scope>NUCLEOTIDE SEQUENCE [LARGE SCALE GENOMIC DNA]</scope>
    <source>
        <strain evidence="4 6">MOSEL-ME25</strain>
    </source>
</reference>
<dbReference type="GO" id="GO:0003677">
    <property type="term" value="F:DNA binding"/>
    <property type="evidence" value="ECO:0007669"/>
    <property type="project" value="InterPro"/>
</dbReference>
<dbReference type="InterPro" id="IPR001387">
    <property type="entry name" value="Cro/C1-type_HTH"/>
</dbReference>
<dbReference type="EMBL" id="JXII01000009">
    <property type="protein sequence ID" value="KIH70043.1"/>
    <property type="molecule type" value="Genomic_DNA"/>
</dbReference>
<comment type="caution">
    <text evidence="3">The sequence shown here is derived from an EMBL/GenBank/DDBJ whole genome shotgun (WGS) entry which is preliminary data.</text>
</comment>
<dbReference type="GeneID" id="77846097"/>
<dbReference type="PROSITE" id="PS50943">
    <property type="entry name" value="HTH_CROC1"/>
    <property type="match status" value="1"/>
</dbReference>
<protein>
    <submittedName>
        <fullName evidence="4">Helix-turn-helix transcriptional regulator</fullName>
    </submittedName>
</protein>
<evidence type="ECO:0000256" key="1">
    <source>
        <dbReference type="SAM" id="Coils"/>
    </source>
</evidence>
<dbReference type="RefSeq" id="WP_040106684.1">
    <property type="nucleotide sequence ID" value="NZ_JABEVU030000001.1"/>
</dbReference>
<dbReference type="SUPFAM" id="SSF47413">
    <property type="entry name" value="lambda repressor-like DNA-binding domains"/>
    <property type="match status" value="1"/>
</dbReference>
<feature type="domain" description="HTH cro/C1-type" evidence="2">
    <location>
        <begin position="7"/>
        <end position="59"/>
    </location>
</feature>
<reference evidence="6" key="2">
    <citation type="submission" date="2020-04" db="EMBL/GenBank/DDBJ databases">
        <title>Genome analysis and biological profiling of marine Cellulosimicrobium funkei MOSEL-ME6.</title>
        <authorList>
            <person name="Tanveer F."/>
            <person name="Xie Y."/>
            <person name="Shinwari Z.K."/>
        </authorList>
    </citation>
    <scope>NUCLEOTIDE SEQUENCE [LARGE SCALE GENOMIC DNA]</scope>
    <source>
        <strain evidence="6">MOSEL-ME25</strain>
    </source>
</reference>
<organism evidence="3 5">
    <name type="scientific">Salinicoccus roseus</name>
    <dbReference type="NCBI Taxonomy" id="45670"/>
    <lineage>
        <taxon>Bacteria</taxon>
        <taxon>Bacillati</taxon>
        <taxon>Bacillota</taxon>
        <taxon>Bacilli</taxon>
        <taxon>Bacillales</taxon>
        <taxon>Staphylococcaceae</taxon>
        <taxon>Salinicoccus</taxon>
    </lineage>
</organism>
<dbReference type="CDD" id="cd00093">
    <property type="entry name" value="HTH_XRE"/>
    <property type="match status" value="1"/>
</dbReference>
<keyword evidence="1" id="KW-0175">Coiled coil</keyword>
<accession>A0A0C2DJ90</accession>
<dbReference type="OrthoDB" id="72638at2"/>
<reference evidence="4" key="3">
    <citation type="submission" date="2020-04" db="EMBL/GenBank/DDBJ databases">
        <authorList>
            <person name="Tanveer F."/>
            <person name="Xie Y."/>
            <person name="Shinwari Z.K."/>
        </authorList>
    </citation>
    <scope>NUCLEOTIDE SEQUENCE</scope>
    <source>
        <strain evidence="4">MOSEL-ME25</strain>
    </source>
</reference>
<keyword evidence="6" id="KW-1185">Reference proteome</keyword>
<evidence type="ECO:0000259" key="2">
    <source>
        <dbReference type="PROSITE" id="PS50943"/>
    </source>
</evidence>